<keyword evidence="1" id="KW-0472">Membrane</keyword>
<reference evidence="2 3" key="1">
    <citation type="submission" date="2020-02" db="EMBL/GenBank/DDBJ databases">
        <authorList>
            <person name="Ferguson B K."/>
        </authorList>
    </citation>
    <scope>NUCLEOTIDE SEQUENCE [LARGE SCALE GENOMIC DNA]</scope>
</reference>
<organism evidence="2 3">
    <name type="scientific">Nesidiocoris tenuis</name>
    <dbReference type="NCBI Taxonomy" id="355587"/>
    <lineage>
        <taxon>Eukaryota</taxon>
        <taxon>Metazoa</taxon>
        <taxon>Ecdysozoa</taxon>
        <taxon>Arthropoda</taxon>
        <taxon>Hexapoda</taxon>
        <taxon>Insecta</taxon>
        <taxon>Pterygota</taxon>
        <taxon>Neoptera</taxon>
        <taxon>Paraneoptera</taxon>
        <taxon>Hemiptera</taxon>
        <taxon>Heteroptera</taxon>
        <taxon>Panheteroptera</taxon>
        <taxon>Cimicomorpha</taxon>
        <taxon>Miridae</taxon>
        <taxon>Dicyphina</taxon>
        <taxon>Nesidiocoris</taxon>
    </lineage>
</organism>
<dbReference type="EMBL" id="CADCXU010022662">
    <property type="protein sequence ID" value="CAB0010067.1"/>
    <property type="molecule type" value="Genomic_DNA"/>
</dbReference>
<keyword evidence="3" id="KW-1185">Reference proteome</keyword>
<evidence type="ECO:0000256" key="1">
    <source>
        <dbReference type="SAM" id="Phobius"/>
    </source>
</evidence>
<keyword evidence="1" id="KW-0812">Transmembrane</keyword>
<dbReference type="Proteomes" id="UP000479000">
    <property type="component" value="Unassembled WGS sequence"/>
</dbReference>
<name>A0A6H5H3G5_9HEMI</name>
<keyword evidence="1" id="KW-1133">Transmembrane helix</keyword>
<proteinExistence type="predicted"/>
<evidence type="ECO:0000313" key="3">
    <source>
        <dbReference type="Proteomes" id="UP000479000"/>
    </source>
</evidence>
<dbReference type="AlphaFoldDB" id="A0A6H5H3G5"/>
<gene>
    <name evidence="2" type="ORF">NTEN_LOCUS15128</name>
</gene>
<feature type="transmembrane region" description="Helical" evidence="1">
    <location>
        <begin position="98"/>
        <end position="126"/>
    </location>
</feature>
<sequence length="301" mass="33281">MYIDLLHRHTLTSTTSTSTSTSTLILILTSTLTTTTALTSEPLIPIVTQPLLNLFHEDVSSFADSPLGGIRVSTATKPHTLVYCGERAFSKSKRAFMAFWYTACGAPCSLFSLSTAIMVGTIGPWAQNLIYGSIKLHYTGRVPQPEVLECVSAKSSDDKPPWKSPSTAYHNVIPETTLTRMDDANIMFLITANRVDHQERRRSSVQFLSSVFPTPIVSCLKGRRSTGVPGHLLATIQSITSCFLLQSTCSFCHLNYSFATYYRLHWFQETVDKKEGNPFHASFCVVPTPSPTTGRRQTVTN</sequence>
<protein>
    <submittedName>
        <fullName evidence="2">Uncharacterized protein</fullName>
    </submittedName>
</protein>
<evidence type="ECO:0000313" key="2">
    <source>
        <dbReference type="EMBL" id="CAB0010067.1"/>
    </source>
</evidence>
<accession>A0A6H5H3G5</accession>